<dbReference type="EMBL" id="AC015641">
    <property type="status" value="NOT_ANNOTATED_CDS"/>
    <property type="molecule type" value="Genomic_DNA"/>
</dbReference>
<dbReference type="HGNC" id="HGNC:2897">
    <property type="gene designation" value="DLC1"/>
</dbReference>
<sequence>MSVAIRKRSWEEHVTHWMGQPFNSDDRNTACHHGLVADSLQASMEKDATLNVDRKEKCVSLPDCCHGSELRDFPGRPMGHLSKDVDENDSHEGEDQFLSLEASTETLVHVSDEDNNADLCLT</sequence>
<dbReference type="Ensembl" id="ENST00000631382.1">
    <property type="protein sequence ID" value="ENSP00000488100.1"/>
    <property type="gene ID" value="ENSG00000164741.15"/>
</dbReference>
<organism evidence="2 3">
    <name type="scientific">Homo sapiens</name>
    <name type="common">Human</name>
    <dbReference type="NCBI Taxonomy" id="9606"/>
    <lineage>
        <taxon>Eukaryota</taxon>
        <taxon>Metazoa</taxon>
        <taxon>Chordata</taxon>
        <taxon>Craniata</taxon>
        <taxon>Vertebrata</taxon>
        <taxon>Euteleostomi</taxon>
        <taxon>Mammalia</taxon>
        <taxon>Eutheria</taxon>
        <taxon>Euarchontoglires</taxon>
        <taxon>Primates</taxon>
        <taxon>Haplorrhini</taxon>
        <taxon>Catarrhini</taxon>
        <taxon>Hominidae</taxon>
        <taxon>Homo</taxon>
    </lineage>
</organism>
<evidence type="ECO:0000256" key="1">
    <source>
        <dbReference type="SAM" id="MobiDB-lite"/>
    </source>
</evidence>
<dbReference type="EMBL" id="AC106845">
    <property type="status" value="NOT_ANNOTATED_CDS"/>
    <property type="molecule type" value="Genomic_DNA"/>
</dbReference>
<dbReference type="ChiTaRS" id="DLC1">
    <property type="organism name" value="human"/>
</dbReference>
<dbReference type="GeneTree" id="ENSGT00950000183061"/>
<dbReference type="EMBL" id="KF458686">
    <property type="status" value="NOT_ANNOTATED_CDS"/>
    <property type="molecule type" value="Genomic_DNA"/>
</dbReference>
<proteinExistence type="evidence at protein level"/>
<feature type="region of interest" description="Disordered" evidence="1">
    <location>
        <begin position="74"/>
        <end position="94"/>
    </location>
</feature>
<reference evidence="2" key="5">
    <citation type="submission" date="2025-09" db="UniProtKB">
        <authorList>
            <consortium name="Ensembl"/>
        </authorList>
    </citation>
    <scope>IDENTIFICATION</scope>
</reference>
<dbReference type="OpenTargets" id="ENSG00000164741"/>
<dbReference type="Ensembl" id="ENST00000631382.1">
    <property type="protein sequence ID" value="ENSP00000488100.1"/>
    <property type="gene ID" value="ENSG00000164741.16"/>
</dbReference>
<dbReference type="EMBL" id="KF458687">
    <property type="status" value="NOT_ANNOTATED_CDS"/>
    <property type="molecule type" value="Genomic_DNA"/>
</dbReference>
<evidence type="ECO:0000313" key="2">
    <source>
        <dbReference type="Ensembl" id="ENSP00000488100.1"/>
    </source>
</evidence>
<reference evidence="2" key="4">
    <citation type="submission" date="2025-08" db="UniProtKB">
        <authorList>
            <consortium name="Ensembl"/>
        </authorList>
    </citation>
    <scope>IDENTIFICATION</scope>
</reference>
<reference evidence="2 3" key="1">
    <citation type="journal article" date="2001" name="Nature">
        <title>Initial sequencing and analysis of the human genome.</title>
        <authorList>
            <consortium name="International Human Genome Sequencing Consortium"/>
            <person name="Lander E.S."/>
            <person name="Linton L.M."/>
            <person name="Birren B."/>
            <person name="Nusbaum C."/>
            <person name="Zody M.C."/>
            <person name="Baldwin J."/>
            <person name="Devon K."/>
            <person name="Dewar K."/>
            <person name="Doyle M."/>
            <person name="FitzHugh W."/>
            <person name="Funke R."/>
            <person name="Gage D."/>
            <person name="Harris K."/>
            <person name="Heaford A."/>
            <person name="Howland J."/>
            <person name="Kann L."/>
            <person name="Lehoczky J."/>
            <person name="LeVine R."/>
            <person name="McEwan P."/>
            <person name="McKernan K."/>
            <person name="Meldrim J."/>
            <person name="Mesirov J.P."/>
            <person name="Miranda C."/>
            <person name="Morris W."/>
            <person name="Naylor J."/>
            <person name="Raymond C."/>
            <person name="Rosetti M."/>
            <person name="Santos R."/>
            <person name="Sheridan A."/>
            <person name="Sougnez C."/>
            <person name="Stange-Thomann N."/>
            <person name="Stojanovic N."/>
            <person name="Subramanian A."/>
            <person name="Wyman D."/>
            <person name="Rogers J."/>
            <person name="Sulston J."/>
            <person name="Ainscough R."/>
            <person name="Beck S."/>
            <person name="Bentley D."/>
            <person name="Burton J."/>
            <person name="Clee C."/>
            <person name="Carter N."/>
            <person name="Coulson A."/>
            <person name="Deadman R."/>
            <person name="Deloukas P."/>
            <person name="Dunham A."/>
            <person name="Dunham I."/>
            <person name="Durbin R."/>
            <person name="French L."/>
            <person name="Grafham D."/>
            <person name="Gregory S."/>
            <person name="Hubbard T."/>
            <person name="Humphray S."/>
            <person name="Hunt A."/>
            <person name="Jones M."/>
            <person name="Lloyd C."/>
            <person name="McMurray A."/>
            <person name="Matthews L."/>
            <person name="Mercer S."/>
            <person name="Milne S."/>
            <person name="Mullikin J.C."/>
            <person name="Mungall A."/>
            <person name="Plumb R."/>
            <person name="Ross M."/>
            <person name="Shownkeen R."/>
            <person name="Sims S."/>
            <person name="Waterston R.H."/>
            <person name="Wilson R.K."/>
            <person name="Hillier L.W."/>
            <person name="McPherson J.D."/>
            <person name="Marra M.A."/>
            <person name="Mardis E.R."/>
            <person name="Fulton L.A."/>
            <person name="Chinwalla A.T."/>
            <person name="Pepin K.H."/>
            <person name="Gish W.R."/>
            <person name="Chissoe S.L."/>
            <person name="Wendl M.C."/>
            <person name="Delehaunty K.D."/>
            <person name="Miner T.L."/>
            <person name="Delehaunty A."/>
            <person name="Kramer J.B."/>
            <person name="Cook L.L."/>
            <person name="Fulton R.S."/>
            <person name="Johnson D.L."/>
            <person name="Minx P.J."/>
            <person name="Clifton S.W."/>
            <person name="Hawkins T."/>
            <person name="Branscomb E."/>
            <person name="Predki P."/>
            <person name="Richardson P."/>
            <person name="Wenning S."/>
            <person name="Slezak T."/>
            <person name="Doggett N."/>
            <person name="Cheng J.F."/>
            <person name="Olsen A."/>
            <person name="Lucas S."/>
            <person name="Elkin C."/>
            <person name="Uberbacher E."/>
            <person name="Frazier M."/>
            <person name="Gibbs R.A."/>
            <person name="Muzny D.M."/>
            <person name="Scherer S.E."/>
            <person name="Bouck J.B."/>
            <person name="Sodergren E.J."/>
            <person name="Worley K.C."/>
            <person name="Rives C.M."/>
            <person name="Gorrell J.H."/>
            <person name="Metzker M.L."/>
            <person name="Naylor S.L."/>
            <person name="Kucherlapati R.S."/>
            <person name="Nelson D.L."/>
            <person name="Weinstock G.M."/>
            <person name="Sakaki Y."/>
            <person name="Fujiyama A."/>
            <person name="Hattori M."/>
            <person name="Yada T."/>
            <person name="Toyoda A."/>
            <person name="Itoh T."/>
            <person name="Kawagoe C."/>
            <person name="Watanabe H."/>
            <person name="Totoki Y."/>
            <person name="Taylor T."/>
            <person name="Weissenbach J."/>
            <person name="Heilig R."/>
            <person name="Saurin W."/>
            <person name="Artiguenave F."/>
            <person name="Brottier P."/>
            <person name="Bruls T."/>
            <person name="Pelletier E."/>
            <person name="Robert C."/>
            <person name="Wincker P."/>
            <person name="Smith D.R."/>
            <person name="Doucette-Stamm L."/>
            <person name="Rubenfield M."/>
            <person name="Weinstock K."/>
            <person name="Lee H.M."/>
            <person name="Dubois J."/>
            <person name="Rosenthal A."/>
            <person name="Platzer M."/>
            <person name="Nyakatura G."/>
            <person name="Taudien S."/>
            <person name="Rump A."/>
            <person name="Yang H."/>
            <person name="Yu J."/>
            <person name="Wang J."/>
            <person name="Huang G."/>
            <person name="Gu J."/>
            <person name="Hood L."/>
            <person name="Rowen L."/>
            <person name="Madan A."/>
            <person name="Qin S."/>
            <person name="Davis R.W."/>
            <person name="Federspiel N.A."/>
            <person name="Abola A.P."/>
            <person name="Proctor M.J."/>
            <person name="Myers R.M."/>
            <person name="Schmutz J."/>
            <person name="Dickson M."/>
            <person name="Grimwood J."/>
            <person name="Cox D.R."/>
            <person name="Olson M.V."/>
            <person name="Kaul R."/>
            <person name="Raymond C."/>
            <person name="Shimizu N."/>
            <person name="Kawasaki K."/>
            <person name="Minoshima S."/>
            <person name="Evans G.A."/>
            <person name="Athanasiou M."/>
            <person name="Schultz R."/>
            <person name="Roe B.A."/>
            <person name="Chen F."/>
            <person name="Pan H."/>
            <person name="Ramser J."/>
            <person name="Lehrach H."/>
            <person name="Reinhardt R."/>
            <person name="McCombie W.R."/>
            <person name="de la Bastide M."/>
            <person name="Dedhia N."/>
            <person name="Blocker H."/>
            <person name="Hornischer K."/>
            <person name="Nordsiek G."/>
            <person name="Agarwala R."/>
            <person name="Aravind L."/>
            <person name="Bailey J.A."/>
            <person name="Bateman A."/>
            <person name="Batzoglou S."/>
            <person name="Birney E."/>
            <person name="Bork P."/>
            <person name="Brown D.G."/>
            <person name="Burge C.B."/>
            <person name="Cerutti L."/>
            <person name="Chen H.C."/>
            <person name="Church D."/>
            <person name="Clamp M."/>
            <person name="Copley R.R."/>
            <person name="Doerks T."/>
            <person name="Eddy S.R."/>
            <person name="Eichler E.E."/>
            <person name="Furey T.S."/>
            <person name="Galagan J."/>
            <person name="Gilbert J.G."/>
            <person name="Harmon C."/>
            <person name="Hayashizaki Y."/>
            <person name="Haussler D."/>
            <person name="Hermjakob H."/>
            <person name="Hokamp K."/>
            <person name="Jang W."/>
            <person name="Johnson L.S."/>
            <person name="Jones T.A."/>
            <person name="Kasif S."/>
            <person name="Kaspryzk A."/>
            <person name="Kennedy S."/>
            <person name="Kent W.J."/>
            <person name="Kitts P."/>
            <person name="Koonin E.V."/>
            <person name="Korf I."/>
            <person name="Kulp D."/>
            <person name="Lancet D."/>
            <person name="Lowe T.M."/>
            <person name="McLysaght A."/>
            <person name="Mikkelsen T."/>
            <person name="Moran J.V."/>
            <person name="Mulder N."/>
            <person name="Pollara V.J."/>
            <person name="Ponting C.P."/>
            <person name="Schuler G."/>
            <person name="Schultz J."/>
            <person name="Slater G."/>
            <person name="Smit A.F."/>
            <person name="Stupka E."/>
            <person name="Szustakowski J."/>
            <person name="Thierry-Mieg D."/>
            <person name="Thierry-Mieg J."/>
            <person name="Wagner L."/>
            <person name="Wallis J."/>
            <person name="Wheeler R."/>
            <person name="Williams A."/>
            <person name="Wolf Y.I."/>
            <person name="Wolfe K.H."/>
            <person name="Yang S.P."/>
            <person name="Yeh R.F."/>
            <person name="Collins F."/>
            <person name="Guyer M.S."/>
            <person name="Peterson J."/>
            <person name="Felsenfeld A."/>
            <person name="Wetterstrand K.A."/>
            <person name="Patrinos A."/>
            <person name="Morgan M.J."/>
            <person name="de Jong P."/>
            <person name="Catanese J.J."/>
            <person name="Osoegawa K."/>
            <person name="Shizuya H."/>
            <person name="Choi S."/>
            <person name="Chen Y.J."/>
        </authorList>
    </citation>
    <scope>NUCLEOTIDE SEQUENCE [LARGE SCALE GENOMIC DNA]</scope>
</reference>
<protein>
    <submittedName>
        <fullName evidence="2">DLC1 Rho GTPase activating protein</fullName>
    </submittedName>
</protein>
<dbReference type="OMA" id="HRGNDAI"/>
<dbReference type="MassIVE" id="A0A0J9YWS8"/>
<dbReference type="Proteomes" id="UP000005640">
    <property type="component" value="Chromosome 8"/>
</dbReference>
<dbReference type="EMBL" id="AC019270">
    <property type="status" value="NOT_ANNOTATED_CDS"/>
    <property type="molecule type" value="Genomic_DNA"/>
</dbReference>
<name>A0A0J9YWS8_HUMAN</name>
<feature type="compositionally biased region" description="Basic and acidic residues" evidence="1">
    <location>
        <begin position="81"/>
        <end position="94"/>
    </location>
</feature>
<keyword evidence="3" id="KW-1185">Reference proteome</keyword>
<reference evidence="2 3" key="2">
    <citation type="journal article" date="2004" name="Nature">
        <title>Finishing the euchromatic sequence of the human genome.</title>
        <authorList>
            <consortium name="International Human Genome Sequencing Consortium"/>
        </authorList>
    </citation>
    <scope>NUCLEOTIDE SEQUENCE [LARGE SCALE GENOMIC DNA]</scope>
</reference>
<dbReference type="AlphaFoldDB" id="A0A0J9YWS8"/>
<dbReference type="EMBL" id="AC022844">
    <property type="status" value="NOT_ANNOTATED_CDS"/>
    <property type="molecule type" value="Genomic_DNA"/>
</dbReference>
<evidence type="ECO:0007829" key="4">
    <source>
        <dbReference type="PeptideAtlas" id="A0A0J9YWS8"/>
    </source>
</evidence>
<accession>A0A0J9YWS8</accession>
<dbReference type="OrthoDB" id="10003330at2759"/>
<dbReference type="ExpressionAtlas" id="A0A0J9YWS8">
    <property type="expression patterns" value="baseline and differential"/>
</dbReference>
<dbReference type="Bgee" id="ENSG00000164741">
    <property type="expression patterns" value="Expressed in adrenal tissue and 182 other cell types or tissues"/>
</dbReference>
<dbReference type="Antibodypedia" id="22182">
    <property type="antibodies" value="211 antibodies from 35 providers"/>
</dbReference>
<gene>
    <name evidence="2" type="primary">DLC1</name>
</gene>
<keyword evidence="4 5" id="KW-1267">Proteomics identification</keyword>
<dbReference type="EMBL" id="AC022832">
    <property type="status" value="NOT_ANNOTATED_CDS"/>
    <property type="molecule type" value="Genomic_DNA"/>
</dbReference>
<reference evidence="2 3" key="3">
    <citation type="journal article" date="2006" name="Nature">
        <title>DNA sequence and analysis of human chromosome 8.</title>
        <authorList>
            <person name="Nusbaum C."/>
            <person name="Mikkelsen T.S."/>
            <person name="Zody M.C."/>
            <person name="Asakawa S."/>
            <person name="Taudien S."/>
            <person name="Garber M."/>
            <person name="Kodira C.D."/>
            <person name="Schueler M.G."/>
            <person name="Shimizu A."/>
            <person name="Whittaker C.A."/>
            <person name="Chang J.L."/>
            <person name="Cuomo C.A."/>
            <person name="Dewar K."/>
            <person name="FitzGerald M.G."/>
            <person name="Yang X."/>
            <person name="Allen N.R."/>
            <person name="Anderson S."/>
            <person name="Asakawa T."/>
            <person name="Blechschmidt K."/>
            <person name="Bloom T."/>
            <person name="Borowsky M.L."/>
            <person name="Butler J."/>
            <person name="Cook A."/>
            <person name="Corum B."/>
            <person name="DeArellano K."/>
            <person name="DeCaprio D."/>
            <person name="Dooley K.T."/>
            <person name="Dorris L.III."/>
            <person name="Engels R."/>
            <person name="Glockner G."/>
            <person name="Hafez N."/>
            <person name="Hagopian D.S."/>
            <person name="Hall J.L."/>
            <person name="Ishikawa S.K."/>
            <person name="Jaffe D.B."/>
            <person name="Kamat A."/>
            <person name="Kudoh J."/>
            <person name="Lehmann R."/>
            <person name="Lokitsang T."/>
            <person name="Macdonald P."/>
            <person name="Major J.E."/>
            <person name="Matthews C.D."/>
            <person name="Mauceli E."/>
            <person name="Menzel U."/>
            <person name="Mihalev A.H."/>
            <person name="Minoshima S."/>
            <person name="Murayama Y."/>
            <person name="Naylor J.W."/>
            <person name="Nicol R."/>
            <person name="Nguyen C."/>
            <person name="O'Leary S.B."/>
            <person name="O'Neill K."/>
            <person name="Parker S.C."/>
            <person name="Polley A."/>
            <person name="Raymond C.K."/>
            <person name="Reichwald K."/>
            <person name="Rodriguez J."/>
            <person name="Sasaki T."/>
            <person name="Schilhabel M."/>
            <person name="Siddiqui R."/>
            <person name="Smith C.L."/>
            <person name="Sneddon T.P."/>
            <person name="Talamas J.A."/>
            <person name="Tenzin P."/>
            <person name="Topham K."/>
            <person name="Venkataraman V."/>
            <person name="Wen G."/>
            <person name="Yamazaki S."/>
            <person name="Young S.K."/>
            <person name="Zeng Q."/>
            <person name="Zimmer A.R."/>
            <person name="Rosenthal A."/>
            <person name="Birren B.W."/>
            <person name="Platzer M."/>
            <person name="Shimizu N."/>
            <person name="Lander E.S."/>
        </authorList>
    </citation>
    <scope>NUCLEOTIDE SEQUENCE [LARGE SCALE GENOMIC DNA]</scope>
</reference>
<feature type="non-terminal residue" evidence="2">
    <location>
        <position position="122"/>
    </location>
</feature>
<dbReference type="VEuPathDB" id="HostDB:ENSG00000164741"/>
<evidence type="ECO:0007829" key="5">
    <source>
        <dbReference type="ProteomicsDB" id="A0A0J9YWS8"/>
    </source>
</evidence>
<evidence type="ECO:0000313" key="3">
    <source>
        <dbReference type="Proteomes" id="UP000005640"/>
    </source>
</evidence>